<feature type="domain" description="Endonuclease GajA/Old nuclease/RecF-like AAA" evidence="1">
    <location>
        <begin position="206"/>
        <end position="329"/>
    </location>
</feature>
<dbReference type="InterPro" id="IPR051396">
    <property type="entry name" value="Bact_Antivir_Def_Nuclease"/>
</dbReference>
<dbReference type="AlphaFoldDB" id="A0A0U3FST6"/>
<dbReference type="KEGG" id="psul:AU252_13070"/>
<dbReference type="EMBL" id="CP013747">
    <property type="protein sequence ID" value="ALV41975.1"/>
    <property type="molecule type" value="Genomic_DNA"/>
</dbReference>
<dbReference type="Gene3D" id="3.40.50.300">
    <property type="entry name" value="P-loop containing nucleotide triphosphate hydrolases"/>
    <property type="match status" value="1"/>
</dbReference>
<evidence type="ECO:0000313" key="3">
    <source>
        <dbReference type="Proteomes" id="UP000065151"/>
    </source>
</evidence>
<dbReference type="PANTHER" id="PTHR43581">
    <property type="entry name" value="ATP/GTP PHOSPHATASE"/>
    <property type="match status" value="1"/>
</dbReference>
<dbReference type="PANTHER" id="PTHR43581:SF4">
    <property type="entry name" value="ATP_GTP PHOSPHATASE"/>
    <property type="match status" value="1"/>
</dbReference>
<evidence type="ECO:0000313" key="2">
    <source>
        <dbReference type="EMBL" id="ALV41975.1"/>
    </source>
</evidence>
<gene>
    <name evidence="2" type="ORF">AU252_13070</name>
</gene>
<accession>A0A0U3FST6</accession>
<dbReference type="InterPro" id="IPR027417">
    <property type="entry name" value="P-loop_NTPase"/>
</dbReference>
<dbReference type="InterPro" id="IPR041685">
    <property type="entry name" value="AAA_GajA/Old/RecF-like"/>
</dbReference>
<dbReference type="SUPFAM" id="SSF52540">
    <property type="entry name" value="P-loop containing nucleoside triphosphate hydrolases"/>
    <property type="match status" value="1"/>
</dbReference>
<name>A0A0U3FST6_9MICC</name>
<dbReference type="STRING" id="121292.AU252_13070"/>
<dbReference type="Proteomes" id="UP000065151">
    <property type="component" value="Chromosome"/>
</dbReference>
<reference evidence="2 3" key="1">
    <citation type="submission" date="2015-12" db="EMBL/GenBank/DDBJ databases">
        <authorList>
            <person name="Shamseldin A."/>
            <person name="Moawad H."/>
            <person name="Abd El-Rahim W.M."/>
            <person name="Sadowsky M.J."/>
        </authorList>
    </citation>
    <scope>NUCLEOTIDE SEQUENCE [LARGE SCALE GENOMIC DNA]</scope>
    <source>
        <strain evidence="2 3">Ar51</strain>
    </source>
</reference>
<evidence type="ECO:0000259" key="1">
    <source>
        <dbReference type="Pfam" id="PF13175"/>
    </source>
</evidence>
<protein>
    <recommendedName>
        <fullName evidence="1">Endonuclease GajA/Old nuclease/RecF-like AAA domain-containing protein</fullName>
    </recommendedName>
</protein>
<organism evidence="2">
    <name type="scientific">Pseudarthrobacter sulfonivorans</name>
    <dbReference type="NCBI Taxonomy" id="121292"/>
    <lineage>
        <taxon>Bacteria</taxon>
        <taxon>Bacillati</taxon>
        <taxon>Actinomycetota</taxon>
        <taxon>Actinomycetes</taxon>
        <taxon>Micrococcales</taxon>
        <taxon>Micrococcaceae</taxon>
        <taxon>Pseudarthrobacter</taxon>
    </lineage>
</organism>
<sequence>MLIKGFIFRGYRSFPSDQPAVLFPLRRVNLFAGQNNTGKSNILRVIADTFTEEEGKRPVSKWDRPLGDAEHTFARLELHDIAQVLTWGEMGSQSAERLESLRSFLRLPGIASTLGADLVAFGVSDKGFIEGEALKQMAREAGGGELARELSGELTGTRGGGAGDDAYRVLDWIARQRALPPAAFTVGGIRSISDDSEADPDLNGRSIKRRLLELQNPSTDHLKDKEVFLKVQDFVRAVLDDATITIDVPHDLSTIHVTQGGRTLPIENVGTGVHEVVIIAAAATVTQNSILCVEEPEVHLHPILQRKLLRYLALNTTNQYFIATHSAHMLDSEIGSIFHVTREDGASSLRYAGAARERAAVCADLGYRPSDLVQTNAVLWVEGPSDRIYLKHWIEHLAPGKFVEGTHYSIMFYGGSLLSALSPLDAEEVEEFISLRSLNRYMVVFIDSDKKSSGAGLNSSKRRVIDDLNDDPSTGMAWVTAGYTVENYVPEQVLTSAIYTAHPSTKKRSLPTQNRWSNPLAADRLGIKQPSKVAISKVATKNWGNEWPLDLKKKVLEVISVIDAANSHT</sequence>
<dbReference type="Pfam" id="PF13175">
    <property type="entry name" value="AAA_15"/>
    <property type="match status" value="1"/>
</dbReference>
<proteinExistence type="predicted"/>